<dbReference type="SUPFAM" id="SSF54909">
    <property type="entry name" value="Dimeric alpha+beta barrel"/>
    <property type="match status" value="1"/>
</dbReference>
<proteinExistence type="predicted"/>
<dbReference type="Proteomes" id="UP000249590">
    <property type="component" value="Unassembled WGS sequence"/>
</dbReference>
<evidence type="ECO:0000313" key="1">
    <source>
        <dbReference type="EMBL" id="RAI00798.1"/>
    </source>
</evidence>
<gene>
    <name evidence="1" type="ORF">DLJ53_16280</name>
</gene>
<evidence type="ECO:0000313" key="2">
    <source>
        <dbReference type="Proteomes" id="UP000249590"/>
    </source>
</evidence>
<dbReference type="RefSeq" id="WP_111347201.1">
    <property type="nucleotide sequence ID" value="NZ_JAIWKD010000008.1"/>
</dbReference>
<evidence type="ECO:0008006" key="3">
    <source>
        <dbReference type="Google" id="ProtNLM"/>
    </source>
</evidence>
<organism evidence="1 2">
    <name type="scientific">Acuticoccus sediminis</name>
    <dbReference type="NCBI Taxonomy" id="2184697"/>
    <lineage>
        <taxon>Bacteria</taxon>
        <taxon>Pseudomonadati</taxon>
        <taxon>Pseudomonadota</taxon>
        <taxon>Alphaproteobacteria</taxon>
        <taxon>Hyphomicrobiales</taxon>
        <taxon>Amorphaceae</taxon>
        <taxon>Acuticoccus</taxon>
    </lineage>
</organism>
<accession>A0A8B2NYC8</accession>
<protein>
    <recommendedName>
        <fullName evidence="3">Antibiotic biosynthesis monooxygenase</fullName>
    </recommendedName>
</protein>
<reference evidence="1 2" key="1">
    <citation type="submission" date="2018-05" db="EMBL/GenBank/DDBJ databases">
        <title>Acuticoccus sediminis sp. nov., isolated from deep-sea sediment of Indian Ocean.</title>
        <authorList>
            <person name="Liu X."/>
            <person name="Lai Q."/>
            <person name="Du Y."/>
            <person name="Sun F."/>
            <person name="Zhang X."/>
            <person name="Wang S."/>
            <person name="Shao Z."/>
        </authorList>
    </citation>
    <scope>NUCLEOTIDE SEQUENCE [LARGE SCALE GENOMIC DNA]</scope>
    <source>
        <strain evidence="1 2">PTG4-2</strain>
    </source>
</reference>
<comment type="caution">
    <text evidence="1">The sequence shown here is derived from an EMBL/GenBank/DDBJ whole genome shotgun (WGS) entry which is preliminary data.</text>
</comment>
<dbReference type="InterPro" id="IPR011008">
    <property type="entry name" value="Dimeric_a/b-barrel"/>
</dbReference>
<dbReference type="OrthoDB" id="7210869at2"/>
<keyword evidence="2" id="KW-1185">Reference proteome</keyword>
<name>A0A8B2NYC8_9HYPH</name>
<sequence length="108" mass="12567">MHVTPTIARIWRGRTRPEHADIYEAYNYEIGIRPLIAKSLGVRTFREDRPDETWFVTMSWWADMESMAAFTGSDPTAVHHLPRDGEFLIELPERIEVLHLRHSYGTSG</sequence>
<dbReference type="AlphaFoldDB" id="A0A8B2NYC8"/>
<dbReference type="EMBL" id="QHHQ01000003">
    <property type="protein sequence ID" value="RAI00798.1"/>
    <property type="molecule type" value="Genomic_DNA"/>
</dbReference>